<dbReference type="STRING" id="1817813.A2008_14070"/>
<evidence type="ECO:0000256" key="1">
    <source>
        <dbReference type="SAM" id="Phobius"/>
    </source>
</evidence>
<comment type="caution">
    <text evidence="2">The sequence shown here is derived from an EMBL/GenBank/DDBJ whole genome shotgun (WGS) entry which is preliminary data.</text>
</comment>
<keyword evidence="1" id="KW-0472">Membrane</keyword>
<keyword evidence="1" id="KW-0812">Transmembrane</keyword>
<evidence type="ECO:0000313" key="3">
    <source>
        <dbReference type="Proteomes" id="UP000178735"/>
    </source>
</evidence>
<protein>
    <submittedName>
        <fullName evidence="2">Uncharacterized protein</fullName>
    </submittedName>
</protein>
<gene>
    <name evidence="2" type="ORF">A2008_14070</name>
</gene>
<evidence type="ECO:0000313" key="2">
    <source>
        <dbReference type="EMBL" id="OGM03392.1"/>
    </source>
</evidence>
<keyword evidence="1" id="KW-1133">Transmembrane helix</keyword>
<organism evidence="2 3">
    <name type="scientific">Candidatus Wallbacteria bacterium GWC2_49_35</name>
    <dbReference type="NCBI Taxonomy" id="1817813"/>
    <lineage>
        <taxon>Bacteria</taxon>
        <taxon>Candidatus Walliibacteriota</taxon>
    </lineage>
</organism>
<dbReference type="Proteomes" id="UP000178735">
    <property type="component" value="Unassembled WGS sequence"/>
</dbReference>
<feature type="transmembrane region" description="Helical" evidence="1">
    <location>
        <begin position="103"/>
        <end position="126"/>
    </location>
</feature>
<reference evidence="2 3" key="1">
    <citation type="journal article" date="2016" name="Nat. Commun.">
        <title>Thousands of microbial genomes shed light on interconnected biogeochemical processes in an aquifer system.</title>
        <authorList>
            <person name="Anantharaman K."/>
            <person name="Brown C.T."/>
            <person name="Hug L.A."/>
            <person name="Sharon I."/>
            <person name="Castelle C.J."/>
            <person name="Probst A.J."/>
            <person name="Thomas B.C."/>
            <person name="Singh A."/>
            <person name="Wilkins M.J."/>
            <person name="Karaoz U."/>
            <person name="Brodie E.L."/>
            <person name="Williams K.H."/>
            <person name="Hubbard S.S."/>
            <person name="Banfield J.F."/>
        </authorList>
    </citation>
    <scope>NUCLEOTIDE SEQUENCE [LARGE SCALE GENOMIC DNA]</scope>
</reference>
<feature type="transmembrane region" description="Helical" evidence="1">
    <location>
        <begin position="79"/>
        <end position="96"/>
    </location>
</feature>
<name>A0A1F7WKL7_9BACT</name>
<dbReference type="AlphaFoldDB" id="A0A1F7WKL7"/>
<feature type="transmembrane region" description="Helical" evidence="1">
    <location>
        <begin position="146"/>
        <end position="166"/>
    </location>
</feature>
<sequence length="174" mass="18924">MLLGVGNLIRVNFIKITRNHHDKIYCAILIASLLITATFGILGGVYPTKIDPANPQLMDFFKNKCAYIFEYMMKPMQSTMFSLLAFFVASAAFRAFRAKSFEATILLVTAFIVMLGRVPIGTSIWPGFAGISEWILSTVNMAGSRAITLGAAVGATAACLKIILGLETRYLGGE</sequence>
<accession>A0A1F7WKL7</accession>
<proteinExistence type="predicted"/>
<dbReference type="EMBL" id="MGFH01000167">
    <property type="protein sequence ID" value="OGM03392.1"/>
    <property type="molecule type" value="Genomic_DNA"/>
</dbReference>
<feature type="transmembrane region" description="Helical" evidence="1">
    <location>
        <begin position="24"/>
        <end position="46"/>
    </location>
</feature>